<evidence type="ECO:0000256" key="1">
    <source>
        <dbReference type="ARBA" id="ARBA00022737"/>
    </source>
</evidence>
<dbReference type="InterPro" id="IPR042420">
    <property type="entry name" value="RAI14/UACA"/>
</dbReference>
<feature type="coiled-coil region" evidence="3">
    <location>
        <begin position="143"/>
        <end position="283"/>
    </location>
</feature>
<evidence type="ECO:0000313" key="6">
    <source>
        <dbReference type="Proteomes" id="UP001187415"/>
    </source>
</evidence>
<feature type="region of interest" description="Disordered" evidence="4">
    <location>
        <begin position="106"/>
        <end position="138"/>
    </location>
</feature>
<dbReference type="EMBL" id="JAUPFM010000012">
    <property type="protein sequence ID" value="KAK2835593.1"/>
    <property type="molecule type" value="Genomic_DNA"/>
</dbReference>
<accession>A0AA88MDH0</accession>
<evidence type="ECO:0000256" key="4">
    <source>
        <dbReference type="SAM" id="MobiDB-lite"/>
    </source>
</evidence>
<name>A0AA88MDH0_CHASR</name>
<gene>
    <name evidence="5" type="ORF">Q5P01_016077</name>
</gene>
<keyword evidence="1" id="KW-0677">Repeat</keyword>
<dbReference type="AlphaFoldDB" id="A0AA88MDH0"/>
<evidence type="ECO:0000256" key="3">
    <source>
        <dbReference type="SAM" id="Coils"/>
    </source>
</evidence>
<dbReference type="PANTHER" id="PTHR24129:SF0">
    <property type="entry name" value="ANKYCORBIN"/>
    <property type="match status" value="1"/>
</dbReference>
<protein>
    <recommendedName>
        <fullName evidence="7">Ankyrin repeat domain 24</fullName>
    </recommendedName>
</protein>
<evidence type="ECO:0008006" key="7">
    <source>
        <dbReference type="Google" id="ProtNLM"/>
    </source>
</evidence>
<dbReference type="Proteomes" id="UP001187415">
    <property type="component" value="Unassembled WGS sequence"/>
</dbReference>
<keyword evidence="2 3" id="KW-0175">Coiled coil</keyword>
<evidence type="ECO:0000256" key="2">
    <source>
        <dbReference type="ARBA" id="ARBA00023054"/>
    </source>
</evidence>
<evidence type="ECO:0000313" key="5">
    <source>
        <dbReference type="EMBL" id="KAK2835593.1"/>
    </source>
</evidence>
<dbReference type="PANTHER" id="PTHR24129">
    <property type="entry name" value="ANKYCORBIN"/>
    <property type="match status" value="1"/>
</dbReference>
<keyword evidence="6" id="KW-1185">Reference proteome</keyword>
<feature type="coiled-coil region" evidence="3">
    <location>
        <begin position="335"/>
        <end position="393"/>
    </location>
</feature>
<organism evidence="5 6">
    <name type="scientific">Channa striata</name>
    <name type="common">Snakehead murrel</name>
    <name type="synonym">Ophicephalus striatus</name>
    <dbReference type="NCBI Taxonomy" id="64152"/>
    <lineage>
        <taxon>Eukaryota</taxon>
        <taxon>Metazoa</taxon>
        <taxon>Chordata</taxon>
        <taxon>Craniata</taxon>
        <taxon>Vertebrata</taxon>
        <taxon>Euteleostomi</taxon>
        <taxon>Actinopterygii</taxon>
        <taxon>Neopterygii</taxon>
        <taxon>Teleostei</taxon>
        <taxon>Neoteleostei</taxon>
        <taxon>Acanthomorphata</taxon>
        <taxon>Anabantaria</taxon>
        <taxon>Anabantiformes</taxon>
        <taxon>Channoidei</taxon>
        <taxon>Channidae</taxon>
        <taxon>Channa</taxon>
    </lineage>
</organism>
<proteinExistence type="predicted"/>
<dbReference type="GO" id="GO:0003779">
    <property type="term" value="F:actin binding"/>
    <property type="evidence" value="ECO:0007669"/>
    <property type="project" value="InterPro"/>
</dbReference>
<feature type="coiled-coil region" evidence="3">
    <location>
        <begin position="43"/>
        <end position="104"/>
    </location>
</feature>
<sequence>MKEEGEKDEDGDETENVNCLRDKVAELEAALAERTTSEKEGGAAGDRDQIRRLQERLGELEGQLRKCVPRAELEEVQVTLGLQCEQLARERADVARRLNEALLELERLRPPPRGDDEDEDEEEEEHSESLEPSIISEHSRHTLAAVREELEVARQEAAQALDCLCAEREGRAQDALQLKDAVPISKHKEALSAVSEQLAQTLQELQEERRLRSQAEEQAATLEAKLQTMHDAIPKEEHEKIKAELQHSLQASESSAAAAQDALNEKEMELRELKSQKAAERGLISKEDHEALRLSLQAEINAITARFNDLTRKHEKTCTEVFQVQRDALFNKSERQVAESQLVKVQQQLTELQAQSSHIQELHKNIQESQGLVKEKDRKITELSKEVFRLKEALGALSPPLGITSSTSSSTHYGNPGQQMALQNRISILTQQLQDWERKHKQVVTVYRSHLLAAVQGCMDEDVQGLLLQILRMTQQGH</sequence>
<comment type="caution">
    <text evidence="5">The sequence shown here is derived from an EMBL/GenBank/DDBJ whole genome shotgun (WGS) entry which is preliminary data.</text>
</comment>
<reference evidence="5" key="1">
    <citation type="submission" date="2023-07" db="EMBL/GenBank/DDBJ databases">
        <title>Chromosome-level Genome Assembly of Striped Snakehead (Channa striata).</title>
        <authorList>
            <person name="Liu H."/>
        </authorList>
    </citation>
    <scope>NUCLEOTIDE SEQUENCE</scope>
    <source>
        <strain evidence="5">Gz</strain>
        <tissue evidence="5">Muscle</tissue>
    </source>
</reference>
<feature type="compositionally biased region" description="Acidic residues" evidence="4">
    <location>
        <begin position="115"/>
        <end position="126"/>
    </location>
</feature>